<gene>
    <name evidence="1" type="ORF">CLV67_14053</name>
</gene>
<dbReference type="Proteomes" id="UP000239415">
    <property type="component" value="Unassembled WGS sequence"/>
</dbReference>
<evidence type="ECO:0000313" key="2">
    <source>
        <dbReference type="Proteomes" id="UP000239415"/>
    </source>
</evidence>
<name>A0A2T0JLH5_9ACTN</name>
<sequence length="48" mass="5623">MFRFTRRTRIAEGVRFCDGCAEVTTADQHATRHCERARIHWPPLGLPR</sequence>
<reference evidence="1 2" key="1">
    <citation type="submission" date="2018-03" db="EMBL/GenBank/DDBJ databases">
        <title>Genomic Encyclopedia of Archaeal and Bacterial Type Strains, Phase II (KMG-II): from individual species to whole genera.</title>
        <authorList>
            <person name="Goeker M."/>
        </authorList>
    </citation>
    <scope>NUCLEOTIDE SEQUENCE [LARGE SCALE GENOMIC DNA]</scope>
    <source>
        <strain evidence="1 2">DSM 43146</strain>
    </source>
</reference>
<accession>A0A2T0JLH5</accession>
<protein>
    <submittedName>
        <fullName evidence="1">Uncharacterized protein</fullName>
    </submittedName>
</protein>
<evidence type="ECO:0000313" key="1">
    <source>
        <dbReference type="EMBL" id="PRX08454.1"/>
    </source>
</evidence>
<proteinExistence type="predicted"/>
<keyword evidence="2" id="KW-1185">Reference proteome</keyword>
<dbReference type="AlphaFoldDB" id="A0A2T0JLH5"/>
<dbReference type="EMBL" id="PVMZ01000040">
    <property type="protein sequence ID" value="PRX08454.1"/>
    <property type="molecule type" value="Genomic_DNA"/>
</dbReference>
<organism evidence="1 2">
    <name type="scientific">Actinoplanes italicus</name>
    <dbReference type="NCBI Taxonomy" id="113567"/>
    <lineage>
        <taxon>Bacteria</taxon>
        <taxon>Bacillati</taxon>
        <taxon>Actinomycetota</taxon>
        <taxon>Actinomycetes</taxon>
        <taxon>Micromonosporales</taxon>
        <taxon>Micromonosporaceae</taxon>
        <taxon>Actinoplanes</taxon>
    </lineage>
</organism>
<comment type="caution">
    <text evidence="1">The sequence shown here is derived from an EMBL/GenBank/DDBJ whole genome shotgun (WGS) entry which is preliminary data.</text>
</comment>